<dbReference type="RefSeq" id="WP_183252822.1">
    <property type="nucleotide sequence ID" value="NZ_JACHEP010000004.1"/>
</dbReference>
<keyword evidence="1" id="KW-0282">Flagellum</keyword>
<sequence>MAQLDNCPKCGRLFVKNQFRDVCEQCYKEEEKLFEKVHNFLRKRENRTATLAQVVAATEVDEALIIKWIKKGRLQLVQFPNLGYPCEKCGKLIREGRLCVECSQGLQKQLQQLEQEKQSNKQHRVTYYTKKDEN</sequence>
<gene>
    <name evidence="1" type="ORF">HNQ34_001354</name>
</gene>
<comment type="caution">
    <text evidence="1">The sequence shown here is derived from an EMBL/GenBank/DDBJ whole genome shotgun (WGS) entry which is preliminary data.</text>
</comment>
<keyword evidence="1" id="KW-0966">Cell projection</keyword>
<reference evidence="1 2" key="1">
    <citation type="submission" date="2020-08" db="EMBL/GenBank/DDBJ databases">
        <title>Genomic Encyclopedia of Type Strains, Phase IV (KMG-IV): sequencing the most valuable type-strain genomes for metagenomic binning, comparative biology and taxonomic classification.</title>
        <authorList>
            <person name="Goeker M."/>
        </authorList>
    </citation>
    <scope>NUCLEOTIDE SEQUENCE [LARGE SCALE GENOMIC DNA]</scope>
    <source>
        <strain evidence="1 2">DSM 16325</strain>
    </source>
</reference>
<evidence type="ECO:0000313" key="2">
    <source>
        <dbReference type="Proteomes" id="UP000520011"/>
    </source>
</evidence>
<organism evidence="1 2">
    <name type="scientific">Anoxybacteroides tepidamans</name>
    <dbReference type="NCBI Taxonomy" id="265948"/>
    <lineage>
        <taxon>Bacteria</taxon>
        <taxon>Bacillati</taxon>
        <taxon>Bacillota</taxon>
        <taxon>Bacilli</taxon>
        <taxon>Bacillales</taxon>
        <taxon>Anoxybacillaceae</taxon>
        <taxon>Anoxybacteroides</taxon>
    </lineage>
</organism>
<dbReference type="InterPro" id="IPR022258">
    <property type="entry name" value="Flagellar_operon_YvyF"/>
</dbReference>
<dbReference type="NCBIfam" id="TIGR03826">
    <property type="entry name" value="YvyF"/>
    <property type="match status" value="1"/>
</dbReference>
<keyword evidence="1" id="KW-0969">Cilium</keyword>
<name>A0A7W8IPB8_9BACL</name>
<evidence type="ECO:0000313" key="1">
    <source>
        <dbReference type="EMBL" id="MBB5324261.1"/>
    </source>
</evidence>
<dbReference type="EMBL" id="JACHEP010000004">
    <property type="protein sequence ID" value="MBB5324261.1"/>
    <property type="molecule type" value="Genomic_DNA"/>
</dbReference>
<accession>A0A7W8IPB8</accession>
<keyword evidence="2" id="KW-1185">Reference proteome</keyword>
<proteinExistence type="predicted"/>
<protein>
    <submittedName>
        <fullName evidence="1">Flagellar operon protein (TIGR03826 family)</fullName>
    </submittedName>
</protein>
<dbReference type="AlphaFoldDB" id="A0A7W8IPB8"/>
<dbReference type="Proteomes" id="UP000520011">
    <property type="component" value="Unassembled WGS sequence"/>
</dbReference>